<dbReference type="PANTHER" id="PTHR10217:SF435">
    <property type="entry name" value="POTASSIUM VOLTAGE-GATED CHANNEL PROTEIN EAG"/>
    <property type="match status" value="1"/>
</dbReference>
<evidence type="ECO:0000256" key="4">
    <source>
        <dbReference type="ARBA" id="ARBA00023136"/>
    </source>
</evidence>
<sequence length="451" mass="51189">MGVEVASEMAEDGVEFLARPSWFVCDVINVTIDWILDLMHTYSLTALADRQPLAACLVKYVLIIMKFAARLVRFLKMNKTTDSLKRRLISETLIAKANIFQLSCQVLLIQHVMACAWYSIGDADEVGWVHMHKLNFESPEYRYATSLHWMFCQLGFGSTNIEAATFVERVFGILTAFMALVVFSTILGAITTRTTQLNRAAEDRRNQFRQLRKYLLQHRVNDELCLRITGFLENAFNVRQAAVLESQVELLGYLSKPLTAELQYAKFESCLKELILIKPNCSPEPYDLLTRQVMKNLANDALMHCTFAPADSVFEAETVASVAYFLNSGSLKYVLNGREARVVDNRWLVEMCLWTPWNHLGELTTEDATELVLLQVERFASCVRKTGKGHGVARTIARHVVESMNNLEVLTDLWQCPLQHVSESSQRNGRGFFQKLMSADLSPVVPLQSLQ</sequence>
<keyword evidence="3 5" id="KW-1133">Transmembrane helix</keyword>
<organism evidence="7 8">
    <name type="scientific">Symbiodinium pilosum</name>
    <name type="common">Dinoflagellate</name>
    <dbReference type="NCBI Taxonomy" id="2952"/>
    <lineage>
        <taxon>Eukaryota</taxon>
        <taxon>Sar</taxon>
        <taxon>Alveolata</taxon>
        <taxon>Dinophyceae</taxon>
        <taxon>Suessiales</taxon>
        <taxon>Symbiodiniaceae</taxon>
        <taxon>Symbiodinium</taxon>
    </lineage>
</organism>
<keyword evidence="4 5" id="KW-0472">Membrane</keyword>
<feature type="transmembrane region" description="Helical" evidence="5">
    <location>
        <begin position="170"/>
        <end position="190"/>
    </location>
</feature>
<dbReference type="SUPFAM" id="SSF81324">
    <property type="entry name" value="Voltage-gated potassium channels"/>
    <property type="match status" value="1"/>
</dbReference>
<dbReference type="GO" id="GO:0005249">
    <property type="term" value="F:voltage-gated potassium channel activity"/>
    <property type="evidence" value="ECO:0007669"/>
    <property type="project" value="TreeGrafter"/>
</dbReference>
<dbReference type="GO" id="GO:0042391">
    <property type="term" value="P:regulation of membrane potential"/>
    <property type="evidence" value="ECO:0007669"/>
    <property type="project" value="TreeGrafter"/>
</dbReference>
<comment type="subcellular location">
    <subcellularLocation>
        <location evidence="1">Membrane</location>
        <topology evidence="1">Multi-pass membrane protein</topology>
    </subcellularLocation>
</comment>
<name>A0A812KNF9_SYMPI</name>
<dbReference type="InterPro" id="IPR005821">
    <property type="entry name" value="Ion_trans_dom"/>
</dbReference>
<evidence type="ECO:0000256" key="5">
    <source>
        <dbReference type="SAM" id="Phobius"/>
    </source>
</evidence>
<dbReference type="InterPro" id="IPR050818">
    <property type="entry name" value="KCNH_animal-type"/>
</dbReference>
<evidence type="ECO:0000256" key="1">
    <source>
        <dbReference type="ARBA" id="ARBA00004141"/>
    </source>
</evidence>
<keyword evidence="8" id="KW-1185">Reference proteome</keyword>
<dbReference type="GO" id="GO:0005886">
    <property type="term" value="C:plasma membrane"/>
    <property type="evidence" value="ECO:0007669"/>
    <property type="project" value="TreeGrafter"/>
</dbReference>
<dbReference type="Proteomes" id="UP000649617">
    <property type="component" value="Unassembled WGS sequence"/>
</dbReference>
<protein>
    <submittedName>
        <fullName evidence="7">KCNH2 protein</fullName>
    </submittedName>
</protein>
<dbReference type="PANTHER" id="PTHR10217">
    <property type="entry name" value="VOLTAGE AND LIGAND GATED POTASSIUM CHANNEL"/>
    <property type="match status" value="1"/>
</dbReference>
<evidence type="ECO:0000256" key="2">
    <source>
        <dbReference type="ARBA" id="ARBA00022692"/>
    </source>
</evidence>
<keyword evidence="2 5" id="KW-0812">Transmembrane</keyword>
<dbReference type="InterPro" id="IPR018490">
    <property type="entry name" value="cNMP-bd_dom_sf"/>
</dbReference>
<proteinExistence type="predicted"/>
<dbReference type="AlphaFoldDB" id="A0A812KNF9"/>
<evidence type="ECO:0000256" key="3">
    <source>
        <dbReference type="ARBA" id="ARBA00022989"/>
    </source>
</evidence>
<reference evidence="7" key="1">
    <citation type="submission" date="2021-02" db="EMBL/GenBank/DDBJ databases">
        <authorList>
            <person name="Dougan E. K."/>
            <person name="Rhodes N."/>
            <person name="Thang M."/>
            <person name="Chan C."/>
        </authorList>
    </citation>
    <scope>NUCLEOTIDE SEQUENCE</scope>
</reference>
<evidence type="ECO:0000313" key="7">
    <source>
        <dbReference type="EMBL" id="CAE7230773.1"/>
    </source>
</evidence>
<dbReference type="EMBL" id="CAJNIZ010004258">
    <property type="protein sequence ID" value="CAE7230773.1"/>
    <property type="molecule type" value="Genomic_DNA"/>
</dbReference>
<dbReference type="SUPFAM" id="SSF51206">
    <property type="entry name" value="cAMP-binding domain-like"/>
    <property type="match status" value="1"/>
</dbReference>
<gene>
    <name evidence="7" type="primary">KCNH2</name>
    <name evidence="7" type="ORF">SPIL2461_LOCUS3502</name>
</gene>
<feature type="domain" description="Ion transport" evidence="6">
    <location>
        <begin position="19"/>
        <end position="199"/>
    </location>
</feature>
<comment type="caution">
    <text evidence="7">The sequence shown here is derived from an EMBL/GenBank/DDBJ whole genome shotgun (WGS) entry which is preliminary data.</text>
</comment>
<dbReference type="Gene3D" id="1.10.287.70">
    <property type="match status" value="1"/>
</dbReference>
<accession>A0A812KNF9</accession>
<dbReference type="OrthoDB" id="432483at2759"/>
<evidence type="ECO:0000259" key="6">
    <source>
        <dbReference type="Pfam" id="PF00520"/>
    </source>
</evidence>
<dbReference type="Pfam" id="PF00520">
    <property type="entry name" value="Ion_trans"/>
    <property type="match status" value="1"/>
</dbReference>
<evidence type="ECO:0000313" key="8">
    <source>
        <dbReference type="Proteomes" id="UP000649617"/>
    </source>
</evidence>